<accession>A0A5J5EUY0</accession>
<evidence type="ECO:0000313" key="2">
    <source>
        <dbReference type="EMBL" id="KAA8904548.1"/>
    </source>
</evidence>
<proteinExistence type="predicted"/>
<feature type="compositionally biased region" description="Low complexity" evidence="1">
    <location>
        <begin position="285"/>
        <end position="302"/>
    </location>
</feature>
<protein>
    <submittedName>
        <fullName evidence="2">Uncharacterized protein</fullName>
    </submittedName>
</protein>
<comment type="caution">
    <text evidence="2">The sequence shown here is derived from an EMBL/GenBank/DDBJ whole genome shotgun (WGS) entry which is preliminary data.</text>
</comment>
<evidence type="ECO:0000256" key="1">
    <source>
        <dbReference type="SAM" id="MobiDB-lite"/>
    </source>
</evidence>
<name>A0A5J5EUY0_9PEZI</name>
<dbReference type="InParanoid" id="A0A5J5EUY0"/>
<keyword evidence="3" id="KW-1185">Reference proteome</keyword>
<feature type="region of interest" description="Disordered" evidence="1">
    <location>
        <begin position="359"/>
        <end position="421"/>
    </location>
</feature>
<reference evidence="2 3" key="1">
    <citation type="submission" date="2019-09" db="EMBL/GenBank/DDBJ databases">
        <title>Draft genome of the ectomycorrhizal ascomycete Sphaerosporella brunnea.</title>
        <authorList>
            <consortium name="DOE Joint Genome Institute"/>
            <person name="Benucci G.M."/>
            <person name="Marozzi G."/>
            <person name="Antonielli L."/>
            <person name="Sanchez S."/>
            <person name="Marco P."/>
            <person name="Wang X."/>
            <person name="Falini L.B."/>
            <person name="Barry K."/>
            <person name="Haridas S."/>
            <person name="Lipzen A."/>
            <person name="Labutti K."/>
            <person name="Grigoriev I.V."/>
            <person name="Murat C."/>
            <person name="Martin F."/>
            <person name="Albertini E."/>
            <person name="Donnini D."/>
            <person name="Bonito G."/>
        </authorList>
    </citation>
    <scope>NUCLEOTIDE SEQUENCE [LARGE SCALE GENOMIC DNA]</scope>
    <source>
        <strain evidence="2 3">Sb_GMNB300</strain>
    </source>
</reference>
<feature type="compositionally biased region" description="Low complexity" evidence="1">
    <location>
        <begin position="395"/>
        <end position="407"/>
    </location>
</feature>
<sequence length="421" mass="44564">MIARVARTIVEESQWLFVPRFHLCTLSAWTPLTESASVANECVFLRVSSSHLDLSPSYSSSAPALSSSPHGVGIASTLSHQSMRISPYNANSTAVMDNKLYACNPASLGHNAIYDHVSSMNFGSRSIYDGIGNDASGSGDNNYHYMIHSTSEPGSSLAEPSPAVLPSQSEFPRHWNGAPHHTNGKTASTGYYNLEQEAVPGSIGNISNFMPSSSTRALHSMDSFPNVHMFPALGQLSNMLPESGARPPLSDKALPPLPHSRAPTSIDLGLNMKPYGTYTDSSGNSGASQSRGSTSTRRSPATNYIPSSSSMHIMQHPSSERSTPILSGTGSTSHYITSSVGLGGSGYSQQPLLSSSIDQLSGSGLLKPERQHADPDFTLQSTPRSSAHIPALLRSTSGSSSSSYHNSGDQNRGMGLGKVYS</sequence>
<dbReference type="Proteomes" id="UP000326924">
    <property type="component" value="Unassembled WGS sequence"/>
</dbReference>
<feature type="region of interest" description="Disordered" evidence="1">
    <location>
        <begin position="239"/>
        <end position="330"/>
    </location>
</feature>
<gene>
    <name evidence="2" type="ORF">FN846DRAFT_1022042</name>
</gene>
<organism evidence="2 3">
    <name type="scientific">Sphaerosporella brunnea</name>
    <dbReference type="NCBI Taxonomy" id="1250544"/>
    <lineage>
        <taxon>Eukaryota</taxon>
        <taxon>Fungi</taxon>
        <taxon>Dikarya</taxon>
        <taxon>Ascomycota</taxon>
        <taxon>Pezizomycotina</taxon>
        <taxon>Pezizomycetes</taxon>
        <taxon>Pezizales</taxon>
        <taxon>Pyronemataceae</taxon>
        <taxon>Sphaerosporella</taxon>
    </lineage>
</organism>
<dbReference type="EMBL" id="VXIS01000107">
    <property type="protein sequence ID" value="KAA8904548.1"/>
    <property type="molecule type" value="Genomic_DNA"/>
</dbReference>
<dbReference type="OrthoDB" id="5415794at2759"/>
<evidence type="ECO:0000313" key="3">
    <source>
        <dbReference type="Proteomes" id="UP000326924"/>
    </source>
</evidence>
<dbReference type="AlphaFoldDB" id="A0A5J5EUY0"/>
<feature type="compositionally biased region" description="Polar residues" evidence="1">
    <location>
        <begin position="304"/>
        <end position="330"/>
    </location>
</feature>